<dbReference type="GeneID" id="27710493"/>
<sequence>MASVAQPWLFSKFIDPIFAMCVGLSAAALRIRREEREKYPEQDSSFHALWQKGLKMNKVYWGGEPRPE</sequence>
<evidence type="ECO:0000313" key="1">
    <source>
        <dbReference type="EMBL" id="KIX99171.1"/>
    </source>
</evidence>
<reference evidence="1 2" key="1">
    <citation type="submission" date="2015-01" db="EMBL/GenBank/DDBJ databases">
        <title>The Genome Sequence of Fonsecaea multimorphosa CBS 102226.</title>
        <authorList>
            <consortium name="The Broad Institute Genomics Platform"/>
            <person name="Cuomo C."/>
            <person name="de Hoog S."/>
            <person name="Gorbushina A."/>
            <person name="Stielow B."/>
            <person name="Teixiera M."/>
            <person name="Abouelleil A."/>
            <person name="Chapman S.B."/>
            <person name="Priest M."/>
            <person name="Young S.K."/>
            <person name="Wortman J."/>
            <person name="Nusbaum C."/>
            <person name="Birren B."/>
        </authorList>
    </citation>
    <scope>NUCLEOTIDE SEQUENCE [LARGE SCALE GENOMIC DNA]</scope>
    <source>
        <strain evidence="1 2">CBS 102226</strain>
    </source>
</reference>
<dbReference type="AlphaFoldDB" id="A0A0D2IQC9"/>
<dbReference type="VEuPathDB" id="FungiDB:Z520_04747"/>
<organism evidence="1 2">
    <name type="scientific">Fonsecaea multimorphosa CBS 102226</name>
    <dbReference type="NCBI Taxonomy" id="1442371"/>
    <lineage>
        <taxon>Eukaryota</taxon>
        <taxon>Fungi</taxon>
        <taxon>Dikarya</taxon>
        <taxon>Ascomycota</taxon>
        <taxon>Pezizomycotina</taxon>
        <taxon>Eurotiomycetes</taxon>
        <taxon>Chaetothyriomycetidae</taxon>
        <taxon>Chaetothyriales</taxon>
        <taxon>Herpotrichiellaceae</taxon>
        <taxon>Fonsecaea</taxon>
    </lineage>
</organism>
<gene>
    <name evidence="1" type="ORF">Z520_04747</name>
</gene>
<keyword evidence="2" id="KW-1185">Reference proteome</keyword>
<dbReference type="Pfam" id="PF11654">
    <property type="entry name" value="NCE101"/>
    <property type="match status" value="1"/>
</dbReference>
<evidence type="ECO:0000313" key="2">
    <source>
        <dbReference type="Proteomes" id="UP000053411"/>
    </source>
</evidence>
<dbReference type="OrthoDB" id="2155101at2759"/>
<proteinExistence type="predicted"/>
<name>A0A0D2IQC9_9EURO</name>
<dbReference type="InterPro" id="IPR024242">
    <property type="entry name" value="NCE101"/>
</dbReference>
<accession>A0A0D2IQC9</accession>
<dbReference type="EMBL" id="KN848069">
    <property type="protein sequence ID" value="KIX99171.1"/>
    <property type="molecule type" value="Genomic_DNA"/>
</dbReference>
<dbReference type="Proteomes" id="UP000053411">
    <property type="component" value="Unassembled WGS sequence"/>
</dbReference>
<dbReference type="GO" id="GO:0009306">
    <property type="term" value="P:protein secretion"/>
    <property type="evidence" value="ECO:0007669"/>
    <property type="project" value="InterPro"/>
</dbReference>
<dbReference type="RefSeq" id="XP_016633294.1">
    <property type="nucleotide sequence ID" value="XM_016775251.1"/>
</dbReference>
<protein>
    <submittedName>
        <fullName evidence="1">Uncharacterized protein</fullName>
    </submittedName>
</protein>